<feature type="transmembrane region" description="Helical" evidence="1">
    <location>
        <begin position="35"/>
        <end position="56"/>
    </location>
</feature>
<dbReference type="OrthoDB" id="2622664at2"/>
<evidence type="ECO:0000313" key="2">
    <source>
        <dbReference type="EMBL" id="SDN38143.1"/>
    </source>
</evidence>
<feature type="transmembrane region" description="Helical" evidence="1">
    <location>
        <begin position="106"/>
        <end position="127"/>
    </location>
</feature>
<dbReference type="Proteomes" id="UP000199334">
    <property type="component" value="Unassembled WGS sequence"/>
</dbReference>
<dbReference type="EMBL" id="FNIG01000004">
    <property type="protein sequence ID" value="SDN38143.1"/>
    <property type="molecule type" value="Genomic_DNA"/>
</dbReference>
<sequence>MIRFMTAILSTLVFASVFSWLNYVPVDERVENVYYFGFWETFLFVVIYAGPVYLLFGIPSSVIIDQWTTNVQQKGKFFLQLVLYGLFGFIGLLIFSIAFGGELIDYGNMILMGVSVAWIYFFIKLLLNRYYKTD</sequence>
<dbReference type="RefSeq" id="WP_093856569.1">
    <property type="nucleotide sequence ID" value="NZ_BJVZ01000013.1"/>
</dbReference>
<organism evidence="2 3">
    <name type="scientific">Tenuibacillus multivorans</name>
    <dbReference type="NCBI Taxonomy" id="237069"/>
    <lineage>
        <taxon>Bacteria</taxon>
        <taxon>Bacillati</taxon>
        <taxon>Bacillota</taxon>
        <taxon>Bacilli</taxon>
        <taxon>Bacillales</taxon>
        <taxon>Bacillaceae</taxon>
        <taxon>Tenuibacillus</taxon>
    </lineage>
</organism>
<dbReference type="AlphaFoldDB" id="A0A1H0AYM3"/>
<accession>A0A1H0AYM3</accession>
<protein>
    <submittedName>
        <fullName evidence="2">Uncharacterized protein</fullName>
    </submittedName>
</protein>
<evidence type="ECO:0000313" key="3">
    <source>
        <dbReference type="Proteomes" id="UP000199334"/>
    </source>
</evidence>
<evidence type="ECO:0000256" key="1">
    <source>
        <dbReference type="SAM" id="Phobius"/>
    </source>
</evidence>
<keyword evidence="1" id="KW-0472">Membrane</keyword>
<name>A0A1H0AYM3_9BACI</name>
<proteinExistence type="predicted"/>
<feature type="transmembrane region" description="Helical" evidence="1">
    <location>
        <begin position="77"/>
        <end position="100"/>
    </location>
</feature>
<dbReference type="STRING" id="237069.SAMN05216498_2123"/>
<keyword evidence="1" id="KW-1133">Transmembrane helix</keyword>
<keyword evidence="3" id="KW-1185">Reference proteome</keyword>
<keyword evidence="1" id="KW-0812">Transmembrane</keyword>
<reference evidence="2 3" key="1">
    <citation type="submission" date="2016-10" db="EMBL/GenBank/DDBJ databases">
        <authorList>
            <person name="de Groot N.N."/>
        </authorList>
    </citation>
    <scope>NUCLEOTIDE SEQUENCE [LARGE SCALE GENOMIC DNA]</scope>
    <source>
        <strain evidence="2 3">CGMCC 1.3442</strain>
    </source>
</reference>
<gene>
    <name evidence="2" type="ORF">SAMN05216498_2123</name>
</gene>